<accession>A0ACB7RH97</accession>
<comment type="caution">
    <text evidence="1">The sequence shown here is derived from an EMBL/GenBank/DDBJ whole genome shotgun (WGS) entry which is preliminary data.</text>
</comment>
<keyword evidence="2" id="KW-1185">Reference proteome</keyword>
<reference evidence="1" key="1">
    <citation type="submission" date="2020-05" db="EMBL/GenBank/DDBJ databases">
        <title>Large-scale comparative analyses of tick genomes elucidate their genetic diversity and vector capacities.</title>
        <authorList>
            <person name="Jia N."/>
            <person name="Wang J."/>
            <person name="Shi W."/>
            <person name="Du L."/>
            <person name="Sun Y."/>
            <person name="Zhan W."/>
            <person name="Jiang J."/>
            <person name="Wang Q."/>
            <person name="Zhang B."/>
            <person name="Ji P."/>
            <person name="Sakyi L.B."/>
            <person name="Cui X."/>
            <person name="Yuan T."/>
            <person name="Jiang B."/>
            <person name="Yang W."/>
            <person name="Lam T.T.-Y."/>
            <person name="Chang Q."/>
            <person name="Ding S."/>
            <person name="Wang X."/>
            <person name="Zhu J."/>
            <person name="Ruan X."/>
            <person name="Zhao L."/>
            <person name="Wei J."/>
            <person name="Que T."/>
            <person name="Du C."/>
            <person name="Cheng J."/>
            <person name="Dai P."/>
            <person name="Han X."/>
            <person name="Huang E."/>
            <person name="Gao Y."/>
            <person name="Liu J."/>
            <person name="Shao H."/>
            <person name="Ye R."/>
            <person name="Li L."/>
            <person name="Wei W."/>
            <person name="Wang X."/>
            <person name="Wang C."/>
            <person name="Yang T."/>
            <person name="Huo Q."/>
            <person name="Li W."/>
            <person name="Guo W."/>
            <person name="Chen H."/>
            <person name="Zhou L."/>
            <person name="Ni X."/>
            <person name="Tian J."/>
            <person name="Zhou Y."/>
            <person name="Sheng Y."/>
            <person name="Liu T."/>
            <person name="Pan Y."/>
            <person name="Xia L."/>
            <person name="Li J."/>
            <person name="Zhao F."/>
            <person name="Cao W."/>
        </authorList>
    </citation>
    <scope>NUCLEOTIDE SEQUENCE</scope>
    <source>
        <strain evidence="1">Hyas-2018</strain>
    </source>
</reference>
<protein>
    <submittedName>
        <fullName evidence="1">Uncharacterized protein</fullName>
    </submittedName>
</protein>
<name>A0ACB7RH97_HYAAI</name>
<proteinExistence type="predicted"/>
<sequence>MAHGPATDSDIYDRDVNAFLRKGLEWYESIGIRQNCTCFIPGISKYGVELVYNKSLSDADACLLRIILNGELPVRKLRLNHISLSAFRLAFHNQDQDKCPSLKEVHVDFIDCQGDTLDMSNCGVLEGLRSLHVGADNTEPAYAEDIASYILRNKSLTELSLRRSCGGDRGVATLVKTLRGNSTLKRFSLSDMELASDTLTIFAKVLERNSTLELVQLINVCAVRKDRVSTLLRQGLYARVFKRLNILWPAELLPELRQRLREQGCPPLFSAVVTPSAGVRAVASFFYTVAVAPMSLRELCLYPGEAMFPAFTDGLICVLNCATTLRHVAIRTCMRDDEEHHLISILDALRTNCYVTKFETEVAVLTPGIASSLSELLAVNNRLNQVALSANQKISPANIETIANSLERNYTLTALDLDCGCYDSDESGRIRYILERNLYIENEAALFVISGVGVSYENGMYGLRLVHSSAGLVEKVQTLTGKTREEAWNDIQGALACLPA</sequence>
<gene>
    <name evidence="1" type="ORF">HPB50_007290</name>
</gene>
<dbReference type="EMBL" id="CM023489">
    <property type="protein sequence ID" value="KAH6921992.1"/>
    <property type="molecule type" value="Genomic_DNA"/>
</dbReference>
<evidence type="ECO:0000313" key="2">
    <source>
        <dbReference type="Proteomes" id="UP000821845"/>
    </source>
</evidence>
<evidence type="ECO:0000313" key="1">
    <source>
        <dbReference type="EMBL" id="KAH6921992.1"/>
    </source>
</evidence>
<dbReference type="Proteomes" id="UP000821845">
    <property type="component" value="Chromosome 9"/>
</dbReference>
<organism evidence="1 2">
    <name type="scientific">Hyalomma asiaticum</name>
    <name type="common">Tick</name>
    <dbReference type="NCBI Taxonomy" id="266040"/>
    <lineage>
        <taxon>Eukaryota</taxon>
        <taxon>Metazoa</taxon>
        <taxon>Ecdysozoa</taxon>
        <taxon>Arthropoda</taxon>
        <taxon>Chelicerata</taxon>
        <taxon>Arachnida</taxon>
        <taxon>Acari</taxon>
        <taxon>Parasitiformes</taxon>
        <taxon>Ixodida</taxon>
        <taxon>Ixodoidea</taxon>
        <taxon>Ixodidae</taxon>
        <taxon>Hyalomminae</taxon>
        <taxon>Hyalomma</taxon>
    </lineage>
</organism>